<sequence length="814" mass="93838">MVTGISDYKKIIERQIENEAEMRNRGGKRTLNRENKSIEKERESMTTHGKKLLKASIDKYEVVIQDFLNENNRGPKFVAKKYLDQLDSKLIAVIAAKKIIDSVTSVRKFTAQAISLGSKIEDELYFQSFSQTNKALFDSVNKDLDKRSNHYEYRRWKLLLSSKRTGFEWDKWPVRDKLLVGELLISLFIEATGLVQVEKIFKRKRAYNVLTATNKTLEWIKNVRDFNQFFDPEFYPLLCKPRKWKTSIGGGYISKHIEPMFLVTGNNITSHRTYIEELKNYDMPGVYNGLNSIQDTPWKVNREILNVVKTVFNDDSRNRGGLITSKLMDMPNKPHSINKKDKNEEELKAFSKWKSEMTIVYTQNQKLRSKRLAEANTIYIADKFVDEDRIHHAGRLCFRDRFYYITGYFNPQGTDLAKALHMFANKKPLGKVGERYLCLQLANTYGQDKISLDDRIKWVHNNKDAIVASARDPFKTSFWEKADKPWQFLAATFEFENMLRYGLSYESGLPCNIDGSCNGLQNFSAVLRDEVGGKAVNLTDNDTPADIYQVVADTVISKLKISSDPIAKQWLSWGIDRKATKRSVMVLPYGGTRYSCVEFVDEYVSDREEKGDTPPFTDRPKANIFLANLIWDSIGNTVIKAREAMDWLQKVARLCAATKTPVHWTTPLGFPVKQAYYSQKDMIVKTKMMGRIRIRSNTDKINKRKQANGISPNFVHALDATHMFLTIDHCLQKGVKDFGMVHDSYATLPCDMDKLNECARSAFIQMYSEMDPLEHFKDQITALIPEKKRHKIPPLPAKGNLDIEEIAKAKYFFS</sequence>
<gene>
    <name evidence="1" type="ORF">P119_gp11</name>
</gene>
<proteinExistence type="predicted"/>
<organism evidence="1 2">
    <name type="scientific">Pelagibacter phage HTVC119P</name>
    <dbReference type="NCBI Taxonomy" id="2283020"/>
    <lineage>
        <taxon>Viruses</taxon>
        <taxon>Duplodnaviria</taxon>
        <taxon>Heunggongvirae</taxon>
        <taxon>Uroviricota</taxon>
        <taxon>Caudoviricetes</taxon>
        <taxon>Autographivirales</taxon>
        <taxon>Votkovvirus</taxon>
    </lineage>
</organism>
<protein>
    <submittedName>
        <fullName evidence="1">RNA polymerase</fullName>
    </submittedName>
</protein>
<accession>A0AC59HC62</accession>
<reference evidence="1 2" key="1">
    <citation type="journal article" date="2019" name="Environ. Microbiol.">
        <title>Pelagiphages in the Podoviridae family integrate into host genomes.</title>
        <authorList>
            <person name="Zhao Y."/>
            <person name="Qin F."/>
            <person name="Zhang R."/>
            <person name="Giovannoni S.J."/>
            <person name="Zhang Z."/>
            <person name="Sun J."/>
            <person name="Du S."/>
            <person name="Rensing C."/>
        </authorList>
    </citation>
    <scope>NUCLEOTIDE SEQUENCE [LARGE SCALE GENOMIC DNA]</scope>
</reference>
<dbReference type="Proteomes" id="UP000317351">
    <property type="component" value="Segment"/>
</dbReference>
<dbReference type="EMBL" id="MH598806">
    <property type="protein sequence ID" value="AXH71360.1"/>
    <property type="molecule type" value="Genomic_DNA"/>
</dbReference>
<name>A0AC59HC62_9CAUD</name>
<evidence type="ECO:0000313" key="1">
    <source>
        <dbReference type="EMBL" id="AXH71360.1"/>
    </source>
</evidence>
<evidence type="ECO:0000313" key="2">
    <source>
        <dbReference type="Proteomes" id="UP000317351"/>
    </source>
</evidence>